<proteinExistence type="predicted"/>
<gene>
    <name evidence="2" type="ORF">JOF35_002157</name>
</gene>
<dbReference type="Proteomes" id="UP001234880">
    <property type="component" value="Unassembled WGS sequence"/>
</dbReference>
<organism evidence="2 3">
    <name type="scientific">Streptomyces demainii</name>
    <dbReference type="NCBI Taxonomy" id="588122"/>
    <lineage>
        <taxon>Bacteria</taxon>
        <taxon>Bacillati</taxon>
        <taxon>Actinomycetota</taxon>
        <taxon>Actinomycetes</taxon>
        <taxon>Kitasatosporales</taxon>
        <taxon>Streptomycetaceae</taxon>
        <taxon>Streptomyces</taxon>
    </lineage>
</organism>
<comment type="caution">
    <text evidence="2">The sequence shown here is derived from an EMBL/GenBank/DDBJ whole genome shotgun (WGS) entry which is preliminary data.</text>
</comment>
<dbReference type="EMBL" id="JAURUE010000001">
    <property type="protein sequence ID" value="MDP9609880.1"/>
    <property type="molecule type" value="Genomic_DNA"/>
</dbReference>
<dbReference type="InterPro" id="IPR043917">
    <property type="entry name" value="DUF5753"/>
</dbReference>
<accession>A0ABT9KN89</accession>
<keyword evidence="3" id="KW-1185">Reference proteome</keyword>
<evidence type="ECO:0000313" key="3">
    <source>
        <dbReference type="Proteomes" id="UP001234880"/>
    </source>
</evidence>
<reference evidence="2 3" key="1">
    <citation type="submission" date="2023-07" db="EMBL/GenBank/DDBJ databases">
        <title>Sequencing the genomes of 1000 actinobacteria strains.</title>
        <authorList>
            <person name="Klenk H.-P."/>
        </authorList>
    </citation>
    <scope>NUCLEOTIDE SEQUENCE [LARGE SCALE GENOMIC DNA]</scope>
    <source>
        <strain evidence="2 3">DSM 41600</strain>
    </source>
</reference>
<protein>
    <recommendedName>
        <fullName evidence="1">DUF5753 domain-containing protein</fullName>
    </recommendedName>
</protein>
<feature type="domain" description="DUF5753" evidence="1">
    <location>
        <begin position="60"/>
        <end position="236"/>
    </location>
</feature>
<evidence type="ECO:0000313" key="2">
    <source>
        <dbReference type="EMBL" id="MDP9609880.1"/>
    </source>
</evidence>
<evidence type="ECO:0000259" key="1">
    <source>
        <dbReference type="Pfam" id="PF19054"/>
    </source>
</evidence>
<dbReference type="Pfam" id="PF19054">
    <property type="entry name" value="DUF5753"/>
    <property type="match status" value="1"/>
</dbReference>
<name>A0ABT9KN89_9ACTN</name>
<sequence>MSNIESGRMGISEERIRRLAAFYACADADLIDALCAIARERRGQFWWDGYRGLLPPAFLDIAELEHHAVRMRSLQALSIPGLFQTEAYARALFNSAVPPFPPEEVDLRVEHRMRRRAILEGEDPPRFDAIVHEAALRMRFGGRKVARAQLEHLMEIAQWPHVTLRVVTFASENFVEVTQPVLYAAAVVPQLDTVQLDTPFGGCYLDAEAELRRHRMLLDIAQGLSLDVDESRRLIHDIARDL</sequence>